<evidence type="ECO:0000313" key="1">
    <source>
        <dbReference type="EMBL" id="MFC3001571.1"/>
    </source>
</evidence>
<proteinExistence type="predicted"/>
<evidence type="ECO:0000313" key="2">
    <source>
        <dbReference type="Proteomes" id="UP001595420"/>
    </source>
</evidence>
<dbReference type="RefSeq" id="WP_216837661.1">
    <property type="nucleotide sequence ID" value="NZ_JAFNJS010000005.1"/>
</dbReference>
<dbReference type="InterPro" id="IPR006311">
    <property type="entry name" value="TAT_signal"/>
</dbReference>
<protein>
    <recommendedName>
        <fullName evidence="3">Secreted protein</fullName>
    </recommendedName>
</protein>
<organism evidence="1 2">
    <name type="scientific">Falsiroseomonas tokyonensis</name>
    <dbReference type="NCBI Taxonomy" id="430521"/>
    <lineage>
        <taxon>Bacteria</taxon>
        <taxon>Pseudomonadati</taxon>
        <taxon>Pseudomonadota</taxon>
        <taxon>Alphaproteobacteria</taxon>
        <taxon>Acetobacterales</taxon>
        <taxon>Roseomonadaceae</taxon>
        <taxon>Falsiroseomonas</taxon>
    </lineage>
</organism>
<keyword evidence="2" id="KW-1185">Reference proteome</keyword>
<gene>
    <name evidence="1" type="ORF">ACFOD3_16815</name>
</gene>
<reference evidence="2" key="1">
    <citation type="journal article" date="2019" name="Int. J. Syst. Evol. Microbiol.">
        <title>The Global Catalogue of Microorganisms (GCM) 10K type strain sequencing project: providing services to taxonomists for standard genome sequencing and annotation.</title>
        <authorList>
            <consortium name="The Broad Institute Genomics Platform"/>
            <consortium name="The Broad Institute Genome Sequencing Center for Infectious Disease"/>
            <person name="Wu L."/>
            <person name="Ma J."/>
        </authorList>
    </citation>
    <scope>NUCLEOTIDE SEQUENCE [LARGE SCALE GENOMIC DNA]</scope>
    <source>
        <strain evidence="2">CGMCC 1.16855</strain>
    </source>
</reference>
<accession>A0ABV7BV06</accession>
<sequence length="164" mass="16745">MADQSNTTPGTPRRRLARAAAVSLAVAALPTGATPAQPPATLLRVLANPARPVEPLSFDGGADAELVRRLGAYVEAARTYNTAPPDAFDGDDDPLWQALVAARTDAEAIAPQTLAGIVAKAVTSVALAMQEPDGDSGWGDGPAGEIAHALVLDVLRLYGPASEA</sequence>
<dbReference type="EMBL" id="JBHRSB010000005">
    <property type="protein sequence ID" value="MFC3001571.1"/>
    <property type="molecule type" value="Genomic_DNA"/>
</dbReference>
<dbReference type="Proteomes" id="UP001595420">
    <property type="component" value="Unassembled WGS sequence"/>
</dbReference>
<comment type="caution">
    <text evidence="1">The sequence shown here is derived from an EMBL/GenBank/DDBJ whole genome shotgun (WGS) entry which is preliminary data.</text>
</comment>
<name>A0ABV7BV06_9PROT</name>
<evidence type="ECO:0008006" key="3">
    <source>
        <dbReference type="Google" id="ProtNLM"/>
    </source>
</evidence>
<dbReference type="PROSITE" id="PS51318">
    <property type="entry name" value="TAT"/>
    <property type="match status" value="1"/>
</dbReference>